<protein>
    <recommendedName>
        <fullName evidence="4">Lipoprotein</fullName>
    </recommendedName>
</protein>
<dbReference type="InterPro" id="IPR038482">
    <property type="entry name" value="Tp34-type_sf"/>
</dbReference>
<evidence type="ECO:0000313" key="2">
    <source>
        <dbReference type="EMBL" id="MDO3397697.1"/>
    </source>
</evidence>
<proteinExistence type="predicted"/>
<name>A0ABT8TZC7_9ACTN</name>
<dbReference type="Proteomes" id="UP001168363">
    <property type="component" value="Unassembled WGS sequence"/>
</dbReference>
<feature type="chain" id="PRO_5045880871" description="Lipoprotein" evidence="1">
    <location>
        <begin position="20"/>
        <end position="195"/>
    </location>
</feature>
<evidence type="ECO:0000313" key="3">
    <source>
        <dbReference type="Proteomes" id="UP001168363"/>
    </source>
</evidence>
<reference evidence="2" key="1">
    <citation type="submission" date="2023-06" db="EMBL/GenBank/DDBJ databases">
        <title>Genome sequence of Nocardioides sp. SOB44.</title>
        <authorList>
            <person name="Zhang G."/>
        </authorList>
    </citation>
    <scope>NUCLEOTIDE SEQUENCE</scope>
    <source>
        <strain evidence="2">SOB44</strain>
    </source>
</reference>
<keyword evidence="3" id="KW-1185">Reference proteome</keyword>
<comment type="caution">
    <text evidence="2">The sequence shown here is derived from an EMBL/GenBank/DDBJ whole genome shotgun (WGS) entry which is preliminary data.</text>
</comment>
<feature type="signal peptide" evidence="1">
    <location>
        <begin position="1"/>
        <end position="19"/>
    </location>
</feature>
<dbReference type="EMBL" id="JAULSC010000024">
    <property type="protein sequence ID" value="MDO3397697.1"/>
    <property type="molecule type" value="Genomic_DNA"/>
</dbReference>
<dbReference type="PROSITE" id="PS51257">
    <property type="entry name" value="PROKAR_LIPOPROTEIN"/>
    <property type="match status" value="1"/>
</dbReference>
<sequence>MQRAALAALAALTAPLALAALTGCSAEADTKDETEFAVPAGVQRQYEVLADELAEKGQTVESGEWTINLITEAAEPWFEVHGTHGARFRAPKAEETHHIEIIPTETSTGRTVPDVPITLEVLDADGKVVQEMKLNFYYSTFYHYANNFTVPEAGTYTLRASLGVPTFNRHGEESETPALTEGATVEFTGVELTTE</sequence>
<dbReference type="RefSeq" id="WP_302709920.1">
    <property type="nucleotide sequence ID" value="NZ_JAULSC010000024.1"/>
</dbReference>
<evidence type="ECO:0000256" key="1">
    <source>
        <dbReference type="SAM" id="SignalP"/>
    </source>
</evidence>
<dbReference type="Gene3D" id="2.60.40.2480">
    <property type="entry name" value="Periplasmic metal-binding protein Tp34-type"/>
    <property type="match status" value="1"/>
</dbReference>
<organism evidence="2 3">
    <name type="scientific">Nocardioides cremeus</name>
    <dbReference type="NCBI Taxonomy" id="3058044"/>
    <lineage>
        <taxon>Bacteria</taxon>
        <taxon>Bacillati</taxon>
        <taxon>Actinomycetota</taxon>
        <taxon>Actinomycetes</taxon>
        <taxon>Propionibacteriales</taxon>
        <taxon>Nocardioidaceae</taxon>
        <taxon>Nocardioides</taxon>
    </lineage>
</organism>
<gene>
    <name evidence="2" type="ORF">QWJ41_18360</name>
</gene>
<keyword evidence="1" id="KW-0732">Signal</keyword>
<evidence type="ECO:0008006" key="4">
    <source>
        <dbReference type="Google" id="ProtNLM"/>
    </source>
</evidence>
<accession>A0ABT8TZC7</accession>